<feature type="transmembrane region" description="Helical" evidence="4">
    <location>
        <begin position="255"/>
        <end position="273"/>
    </location>
</feature>
<dbReference type="InterPro" id="IPR003591">
    <property type="entry name" value="Leu-rich_rpt_typical-subtyp"/>
</dbReference>
<evidence type="ECO:0000313" key="5">
    <source>
        <dbReference type="EMBL" id="VZO40666.1"/>
    </source>
</evidence>
<accession>A0A7M4DT72</accession>
<gene>
    <name evidence="5" type="primary">inlA</name>
    <name evidence="5" type="ORF">HALOF300_05374</name>
</gene>
<evidence type="ECO:0000256" key="2">
    <source>
        <dbReference type="ARBA" id="ARBA00022737"/>
    </source>
</evidence>
<dbReference type="PANTHER" id="PTHR46652:SF3">
    <property type="entry name" value="LEUCINE-RICH REPEAT-CONTAINING PROTEIN 9"/>
    <property type="match status" value="1"/>
</dbReference>
<comment type="caution">
    <text evidence="5">The sequence shown here is derived from an EMBL/GenBank/DDBJ whole genome shotgun (WGS) entry which is preliminary data.</text>
</comment>
<sequence length="562" mass="56891">MPLKTTWWVAAGLVAVLAVILSVLRLAASAPITAAVPQLLLIAAIGLSPLVLAAAARTVSRGRAPGASTSLLLAAGIVLAGTGLLLAATDGFLGLRLATGDWRLLARATTATAPLGLVGVAVAWAATAVGVARRERVWVRAGAGVLALTALWFAASFAAASIWRVRAGMPLLTDATGLVTAVVIAVAGLLALGVPWVAGVTRARSVPVPATDAHVSDTRADEPRADRTRVTEPRVIEPSPPSGWAEPRPHPRARIVAAGVAVVLVAGGAVALWTDRGDRLVLAEVFPDPALAACVAQTMGVRDPGARVSAADLADVLSLECRGPGFPGASGPDTATPDPTTARAAISDLSGLDRLTELSSLDVTGNTVTDLTPLAGLNLWGVVITDNPVSDLSPLAGLTSLTNLGASGTQVVDLEPLAGQGTLAYLGLRGTGISDIGPLASMGNLNEVDLGDNAIADVGPLAGHDYLTGLDLSRNAVTDLGALGPLPQLWTLDVTGNQISDLTAIPAFPTLTELWLGENPLTDVRPLTTLPVLTGVDLTGVRPGLPGIAELRTAGVYVGGLA</sequence>
<feature type="compositionally biased region" description="Basic and acidic residues" evidence="3">
    <location>
        <begin position="214"/>
        <end position="235"/>
    </location>
</feature>
<keyword evidence="1" id="KW-0433">Leucine-rich repeat</keyword>
<organism evidence="5 6">
    <name type="scientific">Occultella aeris</name>
    <dbReference type="NCBI Taxonomy" id="2761496"/>
    <lineage>
        <taxon>Bacteria</taxon>
        <taxon>Bacillati</taxon>
        <taxon>Actinomycetota</taxon>
        <taxon>Actinomycetes</taxon>
        <taxon>Micrococcales</taxon>
        <taxon>Ruaniaceae</taxon>
        <taxon>Occultella</taxon>
    </lineage>
</organism>
<evidence type="ECO:0000256" key="1">
    <source>
        <dbReference type="ARBA" id="ARBA00022614"/>
    </source>
</evidence>
<feature type="transmembrane region" description="Helical" evidence="4">
    <location>
        <begin position="175"/>
        <end position="198"/>
    </location>
</feature>
<feature type="transmembrane region" description="Helical" evidence="4">
    <location>
        <begin position="113"/>
        <end position="132"/>
    </location>
</feature>
<evidence type="ECO:0000313" key="6">
    <source>
        <dbReference type="Proteomes" id="UP000419743"/>
    </source>
</evidence>
<keyword evidence="4" id="KW-0472">Membrane</keyword>
<evidence type="ECO:0000256" key="4">
    <source>
        <dbReference type="SAM" id="Phobius"/>
    </source>
</evidence>
<dbReference type="InterPro" id="IPR050836">
    <property type="entry name" value="SDS22/Internalin_LRR"/>
</dbReference>
<keyword evidence="4" id="KW-0812">Transmembrane</keyword>
<keyword evidence="4" id="KW-1133">Transmembrane helix</keyword>
<dbReference type="Gene3D" id="3.80.10.10">
    <property type="entry name" value="Ribonuclease Inhibitor"/>
    <property type="match status" value="1"/>
</dbReference>
<dbReference type="InterPro" id="IPR001611">
    <property type="entry name" value="Leu-rich_rpt"/>
</dbReference>
<feature type="transmembrane region" description="Helical" evidence="4">
    <location>
        <begin position="144"/>
        <end position="163"/>
    </location>
</feature>
<dbReference type="InterPro" id="IPR032675">
    <property type="entry name" value="LRR_dom_sf"/>
</dbReference>
<dbReference type="SUPFAM" id="SSF52058">
    <property type="entry name" value="L domain-like"/>
    <property type="match status" value="1"/>
</dbReference>
<proteinExistence type="predicted"/>
<dbReference type="EMBL" id="CACRYJ010000071">
    <property type="protein sequence ID" value="VZO40666.1"/>
    <property type="molecule type" value="Genomic_DNA"/>
</dbReference>
<dbReference type="Proteomes" id="UP000419743">
    <property type="component" value="Unassembled WGS sequence"/>
</dbReference>
<evidence type="ECO:0000256" key="3">
    <source>
        <dbReference type="SAM" id="MobiDB-lite"/>
    </source>
</evidence>
<keyword evidence="6" id="KW-1185">Reference proteome</keyword>
<dbReference type="PANTHER" id="PTHR46652">
    <property type="entry name" value="LEUCINE-RICH REPEAT AND IQ DOMAIN-CONTAINING PROTEIN 1-RELATED"/>
    <property type="match status" value="1"/>
</dbReference>
<dbReference type="Pfam" id="PF13855">
    <property type="entry name" value="LRR_8"/>
    <property type="match status" value="1"/>
</dbReference>
<protein>
    <submittedName>
        <fullName evidence="5">Internalin-A</fullName>
    </submittedName>
</protein>
<feature type="transmembrane region" description="Helical" evidence="4">
    <location>
        <begin position="71"/>
        <end position="93"/>
    </location>
</feature>
<feature type="transmembrane region" description="Helical" evidence="4">
    <location>
        <begin position="39"/>
        <end position="59"/>
    </location>
</feature>
<dbReference type="RefSeq" id="WP_156743894.1">
    <property type="nucleotide sequence ID" value="NZ_CACRYJ010000071.1"/>
</dbReference>
<keyword evidence="2" id="KW-0677">Repeat</keyword>
<feature type="region of interest" description="Disordered" evidence="3">
    <location>
        <begin position="211"/>
        <end position="248"/>
    </location>
</feature>
<dbReference type="PROSITE" id="PS51450">
    <property type="entry name" value="LRR"/>
    <property type="match status" value="2"/>
</dbReference>
<reference evidence="5 6" key="1">
    <citation type="submission" date="2019-11" db="EMBL/GenBank/DDBJ databases">
        <authorList>
            <person name="Criscuolo A."/>
        </authorList>
    </citation>
    <scope>NUCLEOTIDE SEQUENCE [LARGE SCALE GENOMIC DNA]</scope>
    <source>
        <strain evidence="5">CIP111667</strain>
    </source>
</reference>
<dbReference type="SMART" id="SM00369">
    <property type="entry name" value="LRR_TYP"/>
    <property type="match status" value="5"/>
</dbReference>
<name>A0A7M4DT72_9MICO</name>
<dbReference type="AlphaFoldDB" id="A0A7M4DT72"/>